<protein>
    <recommendedName>
        <fullName evidence="6">Fe2OG dioxygenase domain-containing protein</fullName>
    </recommendedName>
</protein>
<dbReference type="Proteomes" id="UP001231189">
    <property type="component" value="Unassembled WGS sequence"/>
</dbReference>
<dbReference type="PANTHER" id="PTHR47991">
    <property type="entry name" value="OXOGLUTARATE/IRON-DEPENDENT DIOXYGENASE"/>
    <property type="match status" value="1"/>
</dbReference>
<evidence type="ECO:0000313" key="7">
    <source>
        <dbReference type="EMBL" id="KAK1599245.1"/>
    </source>
</evidence>
<evidence type="ECO:0000259" key="6">
    <source>
        <dbReference type="PROSITE" id="PS51471"/>
    </source>
</evidence>
<feature type="domain" description="Fe2OG dioxygenase" evidence="6">
    <location>
        <begin position="122"/>
        <end position="222"/>
    </location>
</feature>
<proteinExistence type="inferred from homology"/>
<dbReference type="Pfam" id="PF14226">
    <property type="entry name" value="DIOX_N"/>
    <property type="match status" value="1"/>
</dbReference>
<evidence type="ECO:0000256" key="5">
    <source>
        <dbReference type="SAM" id="MobiDB-lite"/>
    </source>
</evidence>
<evidence type="ECO:0000313" key="8">
    <source>
        <dbReference type="Proteomes" id="UP001231189"/>
    </source>
</evidence>
<evidence type="ECO:0000256" key="2">
    <source>
        <dbReference type="ARBA" id="ARBA00022723"/>
    </source>
</evidence>
<dbReference type="GO" id="GO:0016491">
    <property type="term" value="F:oxidoreductase activity"/>
    <property type="evidence" value="ECO:0007669"/>
    <property type="project" value="UniProtKB-KW"/>
</dbReference>
<dbReference type="EMBL" id="JAUUTY010000591">
    <property type="protein sequence ID" value="KAK1599245.1"/>
    <property type="molecule type" value="Genomic_DNA"/>
</dbReference>
<organism evidence="7 8">
    <name type="scientific">Lolium multiflorum</name>
    <name type="common">Italian ryegrass</name>
    <name type="synonym">Lolium perenne subsp. multiflorum</name>
    <dbReference type="NCBI Taxonomy" id="4521"/>
    <lineage>
        <taxon>Eukaryota</taxon>
        <taxon>Viridiplantae</taxon>
        <taxon>Streptophyta</taxon>
        <taxon>Embryophyta</taxon>
        <taxon>Tracheophyta</taxon>
        <taxon>Spermatophyta</taxon>
        <taxon>Magnoliopsida</taxon>
        <taxon>Liliopsida</taxon>
        <taxon>Poales</taxon>
        <taxon>Poaceae</taxon>
        <taxon>BOP clade</taxon>
        <taxon>Pooideae</taxon>
        <taxon>Poodae</taxon>
        <taxon>Poeae</taxon>
        <taxon>Poeae Chloroplast Group 2 (Poeae type)</taxon>
        <taxon>Loliodinae</taxon>
        <taxon>Loliinae</taxon>
        <taxon>Lolium</taxon>
    </lineage>
</organism>
<dbReference type="InterPro" id="IPR026992">
    <property type="entry name" value="DIOX_N"/>
</dbReference>
<dbReference type="Gene3D" id="2.60.120.330">
    <property type="entry name" value="B-lactam Antibiotic, Isopenicillin N Synthase, Chain"/>
    <property type="match status" value="1"/>
</dbReference>
<keyword evidence="4" id="KW-0408">Iron</keyword>
<dbReference type="AlphaFoldDB" id="A0AAD8QBD9"/>
<keyword evidence="2" id="KW-0479">Metal-binding</keyword>
<comment type="caution">
    <text evidence="7">The sequence shown here is derived from an EMBL/GenBank/DDBJ whole genome shotgun (WGS) entry which is preliminary data.</text>
</comment>
<evidence type="ECO:0000256" key="4">
    <source>
        <dbReference type="ARBA" id="ARBA00023004"/>
    </source>
</evidence>
<keyword evidence="3" id="KW-0560">Oxidoreductase</keyword>
<name>A0AAD8QBD9_LOLMU</name>
<dbReference type="SUPFAM" id="SSF51197">
    <property type="entry name" value="Clavaminate synthase-like"/>
    <property type="match status" value="1"/>
</dbReference>
<gene>
    <name evidence="7" type="ORF">QYE76_026996</name>
</gene>
<feature type="region of interest" description="Disordered" evidence="5">
    <location>
        <begin position="479"/>
        <end position="503"/>
    </location>
</feature>
<dbReference type="PROSITE" id="PS51471">
    <property type="entry name" value="FE2OG_OXY"/>
    <property type="match status" value="1"/>
</dbReference>
<dbReference type="InterPro" id="IPR050295">
    <property type="entry name" value="Plant_2OG-oxidoreductases"/>
</dbReference>
<dbReference type="InterPro" id="IPR005123">
    <property type="entry name" value="Oxoglu/Fe-dep_dioxygenase_dom"/>
</dbReference>
<dbReference type="Pfam" id="PF03171">
    <property type="entry name" value="2OG-FeII_Oxy"/>
    <property type="match status" value="1"/>
</dbReference>
<sequence length="609" mass="69309">MEPSFLCEVMKVTREFYKLPLEEKQKYSNFVDGKEFRVEGYGNDMVILEKQTLDWCDRFYLVVEPESRRIYTLWPTQPPSFRDIMCEYTARCREITNLVLKNVAKLLNLHENYFVNMLDENATTYARFNYYPHCPKPEQVFGLKPHSDATVITIVFIDDTVSGLQLQKEGFWYNVPMVPNALVVNMGDAMEIQSNGFFKSPVHRVVTNAEKERLSVVMFYSMDPEREIEPAAELVDEKNPRRMDPTKILTVRFNFGGEFVHIGKELDYVGGDEAISEIERDKLSLHEVVGFLKDHMEVKESMKLYFLHPGKELVNGLVLLYDDLGCLKMSEHTIDGGVADIYVEYHGQEDVVSISSGSDFEHEIAGLADCESDISDVPEVMTAADDESVPTSTSVGQLENVLVPDDYVLTQVMSCPDKNASGRRSFAQNYVRRDIDTGSQGMTGNSQVINSSMQSQVEIPFCQDIVLRDADIDGTEKIGEEYSDSEDSDYVPHSDDSGEESEVVDLRKKAKQFKTKMRASQRWVDGENATGAVSIDLVANVEEVLEEINKEAEFETSDDDYSYDEEEEGHIVRKKTKYPRFDPNTEIPLFCLSYFVSSREMNLLSSCNA</sequence>
<dbReference type="GO" id="GO:0046872">
    <property type="term" value="F:metal ion binding"/>
    <property type="evidence" value="ECO:0007669"/>
    <property type="project" value="UniProtKB-KW"/>
</dbReference>
<evidence type="ECO:0000256" key="3">
    <source>
        <dbReference type="ARBA" id="ARBA00023002"/>
    </source>
</evidence>
<evidence type="ECO:0000256" key="1">
    <source>
        <dbReference type="ARBA" id="ARBA00008056"/>
    </source>
</evidence>
<keyword evidence="8" id="KW-1185">Reference proteome</keyword>
<reference evidence="7" key="1">
    <citation type="submission" date="2023-07" db="EMBL/GenBank/DDBJ databases">
        <title>A chromosome-level genome assembly of Lolium multiflorum.</title>
        <authorList>
            <person name="Chen Y."/>
            <person name="Copetti D."/>
            <person name="Kolliker R."/>
            <person name="Studer B."/>
        </authorList>
    </citation>
    <scope>NUCLEOTIDE SEQUENCE</scope>
    <source>
        <strain evidence="7">02402/16</strain>
        <tissue evidence="7">Leaf</tissue>
    </source>
</reference>
<comment type="similarity">
    <text evidence="1">Belongs to the iron/ascorbate-dependent oxidoreductase family.</text>
</comment>
<accession>A0AAD8QBD9</accession>
<dbReference type="InterPro" id="IPR027443">
    <property type="entry name" value="IPNS-like_sf"/>
</dbReference>
<dbReference type="InterPro" id="IPR044861">
    <property type="entry name" value="IPNS-like_FE2OG_OXY"/>
</dbReference>